<dbReference type="KEGG" id="mico:GDR74_16570"/>
<gene>
    <name evidence="6" type="ORF">GDR74_16570</name>
</gene>
<evidence type="ECO:0000256" key="4">
    <source>
        <dbReference type="ARBA" id="ARBA00023239"/>
    </source>
</evidence>
<proteinExistence type="inferred from homology"/>
<dbReference type="GO" id="GO:0003941">
    <property type="term" value="F:L-serine ammonia-lyase activity"/>
    <property type="evidence" value="ECO:0007669"/>
    <property type="project" value="TreeGrafter"/>
</dbReference>
<accession>A0A5P9K192</accession>
<dbReference type="GO" id="GO:0006567">
    <property type="term" value="P:L-threonine catabolic process"/>
    <property type="evidence" value="ECO:0007669"/>
    <property type="project" value="TreeGrafter"/>
</dbReference>
<feature type="domain" description="Tryptophan synthase beta chain-like PALP" evidence="5">
    <location>
        <begin position="60"/>
        <end position="344"/>
    </location>
</feature>
<reference evidence="6 7" key="1">
    <citation type="submission" date="2019-10" db="EMBL/GenBank/DDBJ databases">
        <title>Isolation, Identification of Microvirga thermotolerans HR1, a novel thermophilic bacterium and Comparative Genomics of the genus Microvirga.</title>
        <authorList>
            <person name="Li J."/>
            <person name="Zhang W."/>
            <person name="Lin M."/>
            <person name="Wang J."/>
        </authorList>
    </citation>
    <scope>NUCLEOTIDE SEQUENCE [LARGE SCALE GENOMIC DNA]</scope>
    <source>
        <strain evidence="6 7">HR1</strain>
    </source>
</reference>
<name>A0A5P9K192_9HYPH</name>
<evidence type="ECO:0000313" key="7">
    <source>
        <dbReference type="Proteomes" id="UP000325614"/>
    </source>
</evidence>
<dbReference type="EMBL" id="CP045423">
    <property type="protein sequence ID" value="QFU17696.1"/>
    <property type="molecule type" value="Genomic_DNA"/>
</dbReference>
<dbReference type="AlphaFoldDB" id="A0A5P9K192"/>
<comment type="cofactor">
    <cofactor evidence="1">
        <name>pyridoxal 5'-phosphate</name>
        <dbReference type="ChEBI" id="CHEBI:597326"/>
    </cofactor>
</comment>
<sequence>MPASSRLHIPLARPSRSCGFLDEFSLRSNASHLRDEDKPMKTFDVALSDIEAARSRIAGRVRRTPSFESREVTARIGRRTVLKMEALQIAGSFKVRGVFNKVLSLSEAERRKGLVTVSGGNHAIALSRVAGTLGMKALVLMPKVTPRFNIDLTKTFGAEVELCDDAAEAFAKAEAYAADGMLFIHPYDDPAIIAGHGTLGLEFLEDAPDLTHVFVSIGGGGFMSGTAAALKAKRPDIAVYGVETSGAPTMTEALKANAPVTIRATSIARTLGAPFATERTLAAAKEFLKEIRLVEDEPVVADLVWLLQSEKVLCEPAAACVLTAAAEIAPSLPKDAVIGLVLCGSNVALEDLDHWCRTILHG</sequence>
<dbReference type="InterPro" id="IPR001926">
    <property type="entry name" value="TrpB-like_PALP"/>
</dbReference>
<dbReference type="Gene3D" id="3.40.50.1100">
    <property type="match status" value="2"/>
</dbReference>
<dbReference type="FunFam" id="3.40.50.1100:FF:000005">
    <property type="entry name" value="Threonine dehydratase catabolic"/>
    <property type="match status" value="1"/>
</dbReference>
<protein>
    <submittedName>
        <fullName evidence="6">Pyridoxal-phosphate dependent enzyme</fullName>
    </submittedName>
</protein>
<evidence type="ECO:0000256" key="2">
    <source>
        <dbReference type="ARBA" id="ARBA00010869"/>
    </source>
</evidence>
<evidence type="ECO:0000256" key="3">
    <source>
        <dbReference type="ARBA" id="ARBA00022898"/>
    </source>
</evidence>
<dbReference type="InterPro" id="IPR036052">
    <property type="entry name" value="TrpB-like_PALP_sf"/>
</dbReference>
<dbReference type="GO" id="GO:0004794">
    <property type="term" value="F:threonine deaminase activity"/>
    <property type="evidence" value="ECO:0007669"/>
    <property type="project" value="TreeGrafter"/>
</dbReference>
<keyword evidence="4" id="KW-0456">Lyase</keyword>
<dbReference type="GO" id="GO:0006565">
    <property type="term" value="P:L-serine catabolic process"/>
    <property type="evidence" value="ECO:0007669"/>
    <property type="project" value="TreeGrafter"/>
</dbReference>
<dbReference type="Pfam" id="PF00291">
    <property type="entry name" value="PALP"/>
    <property type="match status" value="1"/>
</dbReference>
<keyword evidence="3" id="KW-0663">Pyridoxal phosphate</keyword>
<evidence type="ECO:0000256" key="1">
    <source>
        <dbReference type="ARBA" id="ARBA00001933"/>
    </source>
</evidence>
<dbReference type="PANTHER" id="PTHR48078:SF6">
    <property type="entry name" value="L-THREONINE DEHYDRATASE CATABOLIC TDCB"/>
    <property type="match status" value="1"/>
</dbReference>
<evidence type="ECO:0000259" key="5">
    <source>
        <dbReference type="Pfam" id="PF00291"/>
    </source>
</evidence>
<keyword evidence="7" id="KW-1185">Reference proteome</keyword>
<evidence type="ECO:0000313" key="6">
    <source>
        <dbReference type="EMBL" id="QFU17696.1"/>
    </source>
</evidence>
<dbReference type="CDD" id="cd01562">
    <property type="entry name" value="Thr-dehyd"/>
    <property type="match status" value="1"/>
</dbReference>
<dbReference type="GO" id="GO:0009097">
    <property type="term" value="P:isoleucine biosynthetic process"/>
    <property type="evidence" value="ECO:0007669"/>
    <property type="project" value="TreeGrafter"/>
</dbReference>
<dbReference type="SUPFAM" id="SSF53686">
    <property type="entry name" value="Tryptophan synthase beta subunit-like PLP-dependent enzymes"/>
    <property type="match status" value="1"/>
</dbReference>
<organism evidence="6 7">
    <name type="scientific">Microvirga thermotolerans</name>
    <dbReference type="NCBI Taxonomy" id="2651334"/>
    <lineage>
        <taxon>Bacteria</taxon>
        <taxon>Pseudomonadati</taxon>
        <taxon>Pseudomonadota</taxon>
        <taxon>Alphaproteobacteria</taxon>
        <taxon>Hyphomicrobiales</taxon>
        <taxon>Methylobacteriaceae</taxon>
        <taxon>Microvirga</taxon>
    </lineage>
</organism>
<dbReference type="Proteomes" id="UP000325614">
    <property type="component" value="Chromosome"/>
</dbReference>
<dbReference type="PANTHER" id="PTHR48078">
    <property type="entry name" value="THREONINE DEHYDRATASE, MITOCHONDRIAL-RELATED"/>
    <property type="match status" value="1"/>
</dbReference>
<comment type="similarity">
    <text evidence="2">Belongs to the serine/threonine dehydratase family.</text>
</comment>
<dbReference type="InterPro" id="IPR050147">
    <property type="entry name" value="Ser/Thr_Dehydratase"/>
</dbReference>